<dbReference type="GO" id="GO:0005524">
    <property type="term" value="F:ATP binding"/>
    <property type="evidence" value="ECO:0007669"/>
    <property type="project" value="UniProtKB-KW"/>
</dbReference>
<dbReference type="CDD" id="cd00712">
    <property type="entry name" value="AsnB"/>
    <property type="match status" value="1"/>
</dbReference>
<dbReference type="EMBL" id="MFSY01000027">
    <property type="protein sequence ID" value="OGI47150.1"/>
    <property type="molecule type" value="Genomic_DNA"/>
</dbReference>
<feature type="site" description="Important for beta-aspartyl-AMP intermediate formation" evidence="10">
    <location>
        <position position="362"/>
    </location>
</feature>
<dbReference type="Pfam" id="PF13522">
    <property type="entry name" value="GATase_6"/>
    <property type="match status" value="1"/>
</dbReference>
<comment type="caution">
    <text evidence="12">The sequence shown here is derived from an EMBL/GenBank/DDBJ whole genome shotgun (WGS) entry which is preliminary data.</text>
</comment>
<dbReference type="InterPro" id="IPR029055">
    <property type="entry name" value="Ntn_hydrolases_N"/>
</dbReference>
<evidence type="ECO:0000259" key="11">
    <source>
        <dbReference type="PROSITE" id="PS51278"/>
    </source>
</evidence>
<evidence type="ECO:0000256" key="4">
    <source>
        <dbReference type="ARBA" id="ARBA00022741"/>
    </source>
</evidence>
<dbReference type="PANTHER" id="PTHR43284">
    <property type="entry name" value="ASPARAGINE SYNTHETASE (GLUTAMINE-HYDROLYZING)"/>
    <property type="match status" value="1"/>
</dbReference>
<evidence type="ECO:0000256" key="8">
    <source>
        <dbReference type="PIRSR" id="PIRSR001589-1"/>
    </source>
</evidence>
<dbReference type="InterPro" id="IPR017932">
    <property type="entry name" value="GATase_2_dom"/>
</dbReference>
<dbReference type="STRING" id="1817764.A2637_04950"/>
<dbReference type="Gene3D" id="3.40.50.620">
    <property type="entry name" value="HUPs"/>
    <property type="match status" value="2"/>
</dbReference>
<dbReference type="InterPro" id="IPR033738">
    <property type="entry name" value="AsnB_N"/>
</dbReference>
<organism evidence="12 13">
    <name type="scientific">Candidatus Muproteobacteria bacterium RIFCSPHIGHO2_01_FULL_65_16</name>
    <dbReference type="NCBI Taxonomy" id="1817764"/>
    <lineage>
        <taxon>Bacteria</taxon>
        <taxon>Pseudomonadati</taxon>
        <taxon>Pseudomonadota</taxon>
        <taxon>Candidatus Muproteobacteria</taxon>
    </lineage>
</organism>
<evidence type="ECO:0000313" key="12">
    <source>
        <dbReference type="EMBL" id="OGI47150.1"/>
    </source>
</evidence>
<dbReference type="PANTHER" id="PTHR43284:SF1">
    <property type="entry name" value="ASPARAGINE SYNTHETASE"/>
    <property type="match status" value="1"/>
</dbReference>
<name>A0A1F6TPV5_9PROT</name>
<sequence>MCGIVGYCTGGGGDFRLDEAIGFLRLRGPDEQRTWKGEAAGLGHTRLSIIDLSEAGRQPMTSDDGRYVLVFNGEVYNFPDLRQRLEALGEKFRGHSDTEVLLKLFIRDGFEECLRQLRGMFAFAVWDRNERTLHLARDRLGVKPLVYAATPKGFLFASEIGALFALDPALDRRPDYRALDHYFTFQYIPAPMTGFESVRKLPPAHAMIVKDGKIGKIWRYWRIDATKQDDLSFDDACEGLREKFLEATKIRMISDVPLGAFLSGGIDSSITVAAMARLNSQPVKTFAIGFEEERFNELPYARQIARHLHTDHHELIVKPDAVAALPKIVEHCGEPLADNSTIPTYFVSKLARDQVTVALTGDGGDEVFGGYKRFYQMSLIDRVEALRLLPLWRAARRLTVGLENLVKPEKRHRRFPVNKLDEALGMEPLARYKHLIAFFTDAAKSALYTPAFARAAGASGTDEYLAHHFGATRGADAVNRYLLLDMTTYLPEDILFKVDICSMLNSLECRSPFLDHRLIEFVASLPGGYKVKFPKRHKHLLKEAFKDWLPPGFMRRGKKGFSSPMSDWLRGDLKSLMQERLLAEKRLAPWIQQERIETYVSEHLSGRRSHSERLWLLLVLAEWVSLFRVPL</sequence>
<evidence type="ECO:0000256" key="1">
    <source>
        <dbReference type="ARBA" id="ARBA00005187"/>
    </source>
</evidence>
<dbReference type="Gene3D" id="3.60.20.10">
    <property type="entry name" value="Glutamine Phosphoribosylpyrophosphate, subunit 1, domain 1"/>
    <property type="match status" value="1"/>
</dbReference>
<protein>
    <recommendedName>
        <fullName evidence="3">asparagine synthase (glutamine-hydrolyzing)</fullName>
        <ecNumber evidence="3">6.3.5.4</ecNumber>
    </recommendedName>
</protein>
<feature type="binding site" evidence="9">
    <location>
        <position position="288"/>
    </location>
    <ligand>
        <name>ATP</name>
        <dbReference type="ChEBI" id="CHEBI:30616"/>
    </ligand>
</feature>
<feature type="binding site" evidence="9">
    <location>
        <position position="97"/>
    </location>
    <ligand>
        <name>L-glutamine</name>
        <dbReference type="ChEBI" id="CHEBI:58359"/>
    </ligand>
</feature>
<evidence type="ECO:0000256" key="10">
    <source>
        <dbReference type="PIRSR" id="PIRSR001589-3"/>
    </source>
</evidence>
<dbReference type="InterPro" id="IPR051786">
    <property type="entry name" value="ASN_synthetase/amidase"/>
</dbReference>
<comment type="catalytic activity">
    <reaction evidence="7">
        <text>L-aspartate + L-glutamine + ATP + H2O = L-asparagine + L-glutamate + AMP + diphosphate + H(+)</text>
        <dbReference type="Rhea" id="RHEA:12228"/>
        <dbReference type="ChEBI" id="CHEBI:15377"/>
        <dbReference type="ChEBI" id="CHEBI:15378"/>
        <dbReference type="ChEBI" id="CHEBI:29985"/>
        <dbReference type="ChEBI" id="CHEBI:29991"/>
        <dbReference type="ChEBI" id="CHEBI:30616"/>
        <dbReference type="ChEBI" id="CHEBI:33019"/>
        <dbReference type="ChEBI" id="CHEBI:58048"/>
        <dbReference type="ChEBI" id="CHEBI:58359"/>
        <dbReference type="ChEBI" id="CHEBI:456215"/>
        <dbReference type="EC" id="6.3.5.4"/>
    </reaction>
</comment>
<proteinExistence type="inferred from homology"/>
<dbReference type="GO" id="GO:0006529">
    <property type="term" value="P:asparagine biosynthetic process"/>
    <property type="evidence" value="ECO:0007669"/>
    <property type="project" value="UniProtKB-KW"/>
</dbReference>
<feature type="active site" description="For GATase activity" evidence="8">
    <location>
        <position position="2"/>
    </location>
</feature>
<keyword evidence="6 8" id="KW-0315">Glutamine amidotransferase</keyword>
<evidence type="ECO:0000256" key="7">
    <source>
        <dbReference type="ARBA" id="ARBA00048741"/>
    </source>
</evidence>
<comment type="similarity">
    <text evidence="2">Belongs to the asparagine synthetase family.</text>
</comment>
<feature type="domain" description="Glutamine amidotransferase type-2" evidence="11">
    <location>
        <begin position="2"/>
        <end position="212"/>
    </location>
</feature>
<gene>
    <name evidence="12" type="ORF">A2637_04950</name>
</gene>
<comment type="pathway">
    <text evidence="1">Amino-acid biosynthesis; L-asparagine biosynthesis; L-asparagine from L-aspartate (L-Gln route): step 1/1.</text>
</comment>
<evidence type="ECO:0000256" key="9">
    <source>
        <dbReference type="PIRSR" id="PIRSR001589-2"/>
    </source>
</evidence>
<dbReference type="AlphaFoldDB" id="A0A1F6TPV5"/>
<dbReference type="CDD" id="cd01991">
    <property type="entry name" value="Asn_synthase_B_C"/>
    <property type="match status" value="1"/>
</dbReference>
<dbReference type="InterPro" id="IPR014729">
    <property type="entry name" value="Rossmann-like_a/b/a_fold"/>
</dbReference>
<reference evidence="12 13" key="1">
    <citation type="journal article" date="2016" name="Nat. Commun.">
        <title>Thousands of microbial genomes shed light on interconnected biogeochemical processes in an aquifer system.</title>
        <authorList>
            <person name="Anantharaman K."/>
            <person name="Brown C.T."/>
            <person name="Hug L.A."/>
            <person name="Sharon I."/>
            <person name="Castelle C.J."/>
            <person name="Probst A.J."/>
            <person name="Thomas B.C."/>
            <person name="Singh A."/>
            <person name="Wilkins M.J."/>
            <person name="Karaoz U."/>
            <person name="Brodie E.L."/>
            <person name="Williams K.H."/>
            <person name="Hubbard S.S."/>
            <person name="Banfield J.F."/>
        </authorList>
    </citation>
    <scope>NUCLEOTIDE SEQUENCE [LARGE SCALE GENOMIC DNA]</scope>
</reference>
<evidence type="ECO:0000256" key="3">
    <source>
        <dbReference type="ARBA" id="ARBA00012737"/>
    </source>
</evidence>
<keyword evidence="8" id="KW-0028">Amino-acid biosynthesis</keyword>
<dbReference type="Proteomes" id="UP000179360">
    <property type="component" value="Unassembled WGS sequence"/>
</dbReference>
<dbReference type="InterPro" id="IPR001962">
    <property type="entry name" value="Asn_synthase"/>
</dbReference>
<dbReference type="PIRSF" id="PIRSF001589">
    <property type="entry name" value="Asn_synthetase_glu-h"/>
    <property type="match status" value="1"/>
</dbReference>
<keyword evidence="4 9" id="KW-0547">Nucleotide-binding</keyword>
<keyword evidence="8" id="KW-0061">Asparagine biosynthesis</keyword>
<dbReference type="GO" id="GO:0005829">
    <property type="term" value="C:cytosol"/>
    <property type="evidence" value="ECO:0007669"/>
    <property type="project" value="TreeGrafter"/>
</dbReference>
<evidence type="ECO:0000256" key="5">
    <source>
        <dbReference type="ARBA" id="ARBA00022840"/>
    </source>
</evidence>
<keyword evidence="5 9" id="KW-0067">ATP-binding</keyword>
<dbReference type="GO" id="GO:0004066">
    <property type="term" value="F:asparagine synthase (glutamine-hydrolyzing) activity"/>
    <property type="evidence" value="ECO:0007669"/>
    <property type="project" value="UniProtKB-EC"/>
</dbReference>
<evidence type="ECO:0000256" key="6">
    <source>
        <dbReference type="ARBA" id="ARBA00022962"/>
    </source>
</evidence>
<dbReference type="EC" id="6.3.5.4" evidence="3"/>
<dbReference type="NCBIfam" id="TIGR01536">
    <property type="entry name" value="asn_synth_AEB"/>
    <property type="match status" value="1"/>
</dbReference>
<evidence type="ECO:0000256" key="2">
    <source>
        <dbReference type="ARBA" id="ARBA00005752"/>
    </source>
</evidence>
<dbReference type="SUPFAM" id="SSF56235">
    <property type="entry name" value="N-terminal nucleophile aminohydrolases (Ntn hydrolases)"/>
    <property type="match status" value="1"/>
</dbReference>
<dbReference type="Pfam" id="PF00733">
    <property type="entry name" value="Asn_synthase"/>
    <property type="match status" value="1"/>
</dbReference>
<dbReference type="InterPro" id="IPR006426">
    <property type="entry name" value="Asn_synth_AEB"/>
</dbReference>
<dbReference type="SUPFAM" id="SSF52402">
    <property type="entry name" value="Adenine nucleotide alpha hydrolases-like"/>
    <property type="match status" value="1"/>
</dbReference>
<accession>A0A1F6TPV5</accession>
<evidence type="ECO:0000313" key="13">
    <source>
        <dbReference type="Proteomes" id="UP000179360"/>
    </source>
</evidence>
<dbReference type="PROSITE" id="PS51278">
    <property type="entry name" value="GATASE_TYPE_2"/>
    <property type="match status" value="1"/>
</dbReference>